<sequence length="73" mass="8144">MVSRLLLGMYSYTSSFSSCKQTPSNRTKFLCLSLAASTSSFFNSWNPCEEVFESLFTAISSPSSSIPWKNELL</sequence>
<feature type="non-terminal residue" evidence="1">
    <location>
        <position position="73"/>
    </location>
</feature>
<dbReference type="EMBL" id="AP014960">
    <property type="protein sequence ID" value="BAS88055.1"/>
    <property type="molecule type" value="Genomic_DNA"/>
</dbReference>
<dbReference type="InParanoid" id="A0A0P0W7Q4"/>
<gene>
    <name evidence="1" type="ordered locus">Os04g0197275</name>
    <name evidence="1" type="ORF">OSNPB_040197275</name>
</gene>
<reference evidence="1 2" key="3">
    <citation type="journal article" date="2013" name="Rice">
        <title>Improvement of the Oryza sativa Nipponbare reference genome using next generation sequence and optical map data.</title>
        <authorList>
            <person name="Kawahara Y."/>
            <person name="de la Bastide M."/>
            <person name="Hamilton J.P."/>
            <person name="Kanamori H."/>
            <person name="McCombie W.R."/>
            <person name="Ouyang S."/>
            <person name="Schwartz D.C."/>
            <person name="Tanaka T."/>
            <person name="Wu J."/>
            <person name="Zhou S."/>
            <person name="Childs K.L."/>
            <person name="Davidson R.M."/>
            <person name="Lin H."/>
            <person name="Quesada-Ocampo L."/>
            <person name="Vaillancourt B."/>
            <person name="Sakai H."/>
            <person name="Lee S.S."/>
            <person name="Kim J."/>
            <person name="Numa H."/>
            <person name="Itoh T."/>
            <person name="Buell C.R."/>
            <person name="Matsumoto T."/>
        </authorList>
    </citation>
    <scope>NUCLEOTIDE SEQUENCE [LARGE SCALE GENOMIC DNA]</scope>
    <source>
        <strain evidence="2">cv. Nipponbare</strain>
    </source>
</reference>
<dbReference type="AlphaFoldDB" id="A0A0P0W7Q4"/>
<proteinExistence type="predicted"/>
<dbReference type="PaxDb" id="39947-A0A0P0W7Q4"/>
<dbReference type="Proteomes" id="UP000059680">
    <property type="component" value="Chromosome 4"/>
</dbReference>
<accession>A0A0P0W7Q4</accession>
<dbReference type="PROSITE" id="PS51257">
    <property type="entry name" value="PROKAR_LIPOPROTEIN"/>
    <property type="match status" value="1"/>
</dbReference>
<evidence type="ECO:0000313" key="2">
    <source>
        <dbReference type="Proteomes" id="UP000059680"/>
    </source>
</evidence>
<reference evidence="2" key="1">
    <citation type="journal article" date="2005" name="Nature">
        <title>The map-based sequence of the rice genome.</title>
        <authorList>
            <consortium name="International rice genome sequencing project (IRGSP)"/>
            <person name="Matsumoto T."/>
            <person name="Wu J."/>
            <person name="Kanamori H."/>
            <person name="Katayose Y."/>
            <person name="Fujisawa M."/>
            <person name="Namiki N."/>
            <person name="Mizuno H."/>
            <person name="Yamamoto K."/>
            <person name="Antonio B.A."/>
            <person name="Baba T."/>
            <person name="Sakata K."/>
            <person name="Nagamura Y."/>
            <person name="Aoki H."/>
            <person name="Arikawa K."/>
            <person name="Arita K."/>
            <person name="Bito T."/>
            <person name="Chiden Y."/>
            <person name="Fujitsuka N."/>
            <person name="Fukunaka R."/>
            <person name="Hamada M."/>
            <person name="Harada C."/>
            <person name="Hayashi A."/>
            <person name="Hijishita S."/>
            <person name="Honda M."/>
            <person name="Hosokawa S."/>
            <person name="Ichikawa Y."/>
            <person name="Idonuma A."/>
            <person name="Iijima M."/>
            <person name="Ikeda M."/>
            <person name="Ikeno M."/>
            <person name="Ito K."/>
            <person name="Ito S."/>
            <person name="Ito T."/>
            <person name="Ito Y."/>
            <person name="Ito Y."/>
            <person name="Iwabuchi A."/>
            <person name="Kamiya K."/>
            <person name="Karasawa W."/>
            <person name="Kurita K."/>
            <person name="Katagiri S."/>
            <person name="Kikuta A."/>
            <person name="Kobayashi H."/>
            <person name="Kobayashi N."/>
            <person name="Machita K."/>
            <person name="Maehara T."/>
            <person name="Masukawa M."/>
            <person name="Mizubayashi T."/>
            <person name="Mukai Y."/>
            <person name="Nagasaki H."/>
            <person name="Nagata Y."/>
            <person name="Naito S."/>
            <person name="Nakashima M."/>
            <person name="Nakama Y."/>
            <person name="Nakamichi Y."/>
            <person name="Nakamura M."/>
            <person name="Meguro A."/>
            <person name="Negishi M."/>
            <person name="Ohta I."/>
            <person name="Ohta T."/>
            <person name="Okamoto M."/>
            <person name="Ono N."/>
            <person name="Saji S."/>
            <person name="Sakaguchi M."/>
            <person name="Sakai K."/>
            <person name="Shibata M."/>
            <person name="Shimokawa T."/>
            <person name="Song J."/>
            <person name="Takazaki Y."/>
            <person name="Terasawa K."/>
            <person name="Tsugane M."/>
            <person name="Tsuji K."/>
            <person name="Ueda S."/>
            <person name="Waki K."/>
            <person name="Yamagata H."/>
            <person name="Yamamoto M."/>
            <person name="Yamamoto S."/>
            <person name="Yamane H."/>
            <person name="Yoshiki S."/>
            <person name="Yoshihara R."/>
            <person name="Yukawa K."/>
            <person name="Zhong H."/>
            <person name="Yano M."/>
            <person name="Yuan Q."/>
            <person name="Ouyang S."/>
            <person name="Liu J."/>
            <person name="Jones K.M."/>
            <person name="Gansberger K."/>
            <person name="Moffat K."/>
            <person name="Hill J."/>
            <person name="Bera J."/>
            <person name="Fadrosh D."/>
            <person name="Jin S."/>
            <person name="Johri S."/>
            <person name="Kim M."/>
            <person name="Overton L."/>
            <person name="Reardon M."/>
            <person name="Tsitrin T."/>
            <person name="Vuong H."/>
            <person name="Weaver B."/>
            <person name="Ciecko A."/>
            <person name="Tallon L."/>
            <person name="Jackson J."/>
            <person name="Pai G."/>
            <person name="Aken S.V."/>
            <person name="Utterback T."/>
            <person name="Reidmuller S."/>
            <person name="Feldblyum T."/>
            <person name="Hsiao J."/>
            <person name="Zismann V."/>
            <person name="Iobst S."/>
            <person name="de Vazeille A.R."/>
            <person name="Buell C.R."/>
            <person name="Ying K."/>
            <person name="Li Y."/>
            <person name="Lu T."/>
            <person name="Huang Y."/>
            <person name="Zhao Q."/>
            <person name="Feng Q."/>
            <person name="Zhang L."/>
            <person name="Zhu J."/>
            <person name="Weng Q."/>
            <person name="Mu J."/>
            <person name="Lu Y."/>
            <person name="Fan D."/>
            <person name="Liu Y."/>
            <person name="Guan J."/>
            <person name="Zhang Y."/>
            <person name="Yu S."/>
            <person name="Liu X."/>
            <person name="Zhang Y."/>
            <person name="Hong G."/>
            <person name="Han B."/>
            <person name="Choisne N."/>
            <person name="Demange N."/>
            <person name="Orjeda G."/>
            <person name="Samain S."/>
            <person name="Cattolico L."/>
            <person name="Pelletier E."/>
            <person name="Couloux A."/>
            <person name="Segurens B."/>
            <person name="Wincker P."/>
            <person name="D'Hont A."/>
            <person name="Scarpelli C."/>
            <person name="Weissenbach J."/>
            <person name="Salanoubat M."/>
            <person name="Quetier F."/>
            <person name="Yu Y."/>
            <person name="Kim H.R."/>
            <person name="Rambo T."/>
            <person name="Currie J."/>
            <person name="Collura K."/>
            <person name="Luo M."/>
            <person name="Yang T."/>
            <person name="Ammiraju J.S.S."/>
            <person name="Engler F."/>
            <person name="Soderlund C."/>
            <person name="Wing R.A."/>
            <person name="Palmer L.E."/>
            <person name="de la Bastide M."/>
            <person name="Spiegel L."/>
            <person name="Nascimento L."/>
            <person name="Zutavern T."/>
            <person name="O'Shaughnessy A."/>
            <person name="Dike S."/>
            <person name="Dedhia N."/>
            <person name="Preston R."/>
            <person name="Balija V."/>
            <person name="McCombie W.R."/>
            <person name="Chow T."/>
            <person name="Chen H."/>
            <person name="Chung M."/>
            <person name="Chen C."/>
            <person name="Shaw J."/>
            <person name="Wu H."/>
            <person name="Hsiao K."/>
            <person name="Chao Y."/>
            <person name="Chu M."/>
            <person name="Cheng C."/>
            <person name="Hour A."/>
            <person name="Lee P."/>
            <person name="Lin S."/>
            <person name="Lin Y."/>
            <person name="Liou J."/>
            <person name="Liu S."/>
            <person name="Hsing Y."/>
            <person name="Raghuvanshi S."/>
            <person name="Mohanty A."/>
            <person name="Bharti A.K."/>
            <person name="Gaur A."/>
            <person name="Gupta V."/>
            <person name="Kumar D."/>
            <person name="Ravi V."/>
            <person name="Vij S."/>
            <person name="Kapur A."/>
            <person name="Khurana P."/>
            <person name="Khurana P."/>
            <person name="Khurana J.P."/>
            <person name="Tyagi A.K."/>
            <person name="Gaikwad K."/>
            <person name="Singh A."/>
            <person name="Dalal V."/>
            <person name="Srivastava S."/>
            <person name="Dixit A."/>
            <person name="Pal A.K."/>
            <person name="Ghazi I.A."/>
            <person name="Yadav M."/>
            <person name="Pandit A."/>
            <person name="Bhargava A."/>
            <person name="Sureshbabu K."/>
            <person name="Batra K."/>
            <person name="Sharma T.R."/>
            <person name="Mohapatra T."/>
            <person name="Singh N.K."/>
            <person name="Messing J."/>
            <person name="Nelson A.B."/>
            <person name="Fuks G."/>
            <person name="Kavchok S."/>
            <person name="Keizer G."/>
            <person name="Linton E."/>
            <person name="Llaca V."/>
            <person name="Song R."/>
            <person name="Tanyolac B."/>
            <person name="Young S."/>
            <person name="Ho-Il K."/>
            <person name="Hahn J.H."/>
            <person name="Sangsakoo G."/>
            <person name="Vanavichit A."/>
            <person name="de Mattos Luiz.A.T."/>
            <person name="Zimmer P.D."/>
            <person name="Malone G."/>
            <person name="Dellagostin O."/>
            <person name="de Oliveira A.C."/>
            <person name="Bevan M."/>
            <person name="Bancroft I."/>
            <person name="Minx P."/>
            <person name="Cordum H."/>
            <person name="Wilson R."/>
            <person name="Cheng Z."/>
            <person name="Jin W."/>
            <person name="Jiang J."/>
            <person name="Leong S.A."/>
            <person name="Iwama H."/>
            <person name="Gojobori T."/>
            <person name="Itoh T."/>
            <person name="Niimura Y."/>
            <person name="Fujii Y."/>
            <person name="Habara T."/>
            <person name="Sakai H."/>
            <person name="Sato Y."/>
            <person name="Wilson G."/>
            <person name="Kumar K."/>
            <person name="McCouch S."/>
            <person name="Juretic N."/>
            <person name="Hoen D."/>
            <person name="Wright S."/>
            <person name="Bruskiewich R."/>
            <person name="Bureau T."/>
            <person name="Miyao A."/>
            <person name="Hirochika H."/>
            <person name="Nishikawa T."/>
            <person name="Kadowaki K."/>
            <person name="Sugiura M."/>
            <person name="Burr B."/>
            <person name="Sasaki T."/>
        </authorList>
    </citation>
    <scope>NUCLEOTIDE SEQUENCE [LARGE SCALE GENOMIC DNA]</scope>
    <source>
        <strain evidence="2">cv. Nipponbare</strain>
    </source>
</reference>
<reference evidence="1 2" key="2">
    <citation type="journal article" date="2013" name="Plant Cell Physiol.">
        <title>Rice Annotation Project Database (RAP-DB): an integrative and interactive database for rice genomics.</title>
        <authorList>
            <person name="Sakai H."/>
            <person name="Lee S.S."/>
            <person name="Tanaka T."/>
            <person name="Numa H."/>
            <person name="Kim J."/>
            <person name="Kawahara Y."/>
            <person name="Wakimoto H."/>
            <person name="Yang C.C."/>
            <person name="Iwamoto M."/>
            <person name="Abe T."/>
            <person name="Yamada Y."/>
            <person name="Muto A."/>
            <person name="Inokuchi H."/>
            <person name="Ikemura T."/>
            <person name="Matsumoto T."/>
            <person name="Sasaki T."/>
            <person name="Itoh T."/>
        </authorList>
    </citation>
    <scope>NUCLEOTIDE SEQUENCE [LARGE SCALE GENOMIC DNA]</scope>
    <source>
        <strain evidence="2">cv. Nipponbare</strain>
    </source>
</reference>
<evidence type="ECO:0000313" key="1">
    <source>
        <dbReference type="EMBL" id="BAS88055.1"/>
    </source>
</evidence>
<dbReference type="Gramene" id="Os04t0197275-00">
    <property type="protein sequence ID" value="Os04t0197275-00"/>
    <property type="gene ID" value="Os04g0197275"/>
</dbReference>
<protein>
    <submittedName>
        <fullName evidence="1">Os04g0197275 protein</fullName>
    </submittedName>
</protein>
<keyword evidence="2" id="KW-1185">Reference proteome</keyword>
<name>A0A0P0W7Q4_ORYSJ</name>
<organism evidence="1 2">
    <name type="scientific">Oryza sativa subsp. japonica</name>
    <name type="common">Rice</name>
    <dbReference type="NCBI Taxonomy" id="39947"/>
    <lineage>
        <taxon>Eukaryota</taxon>
        <taxon>Viridiplantae</taxon>
        <taxon>Streptophyta</taxon>
        <taxon>Embryophyta</taxon>
        <taxon>Tracheophyta</taxon>
        <taxon>Spermatophyta</taxon>
        <taxon>Magnoliopsida</taxon>
        <taxon>Liliopsida</taxon>
        <taxon>Poales</taxon>
        <taxon>Poaceae</taxon>
        <taxon>BOP clade</taxon>
        <taxon>Oryzoideae</taxon>
        <taxon>Oryzeae</taxon>
        <taxon>Oryzinae</taxon>
        <taxon>Oryza</taxon>
        <taxon>Oryza sativa</taxon>
    </lineage>
</organism>